<sequence>MKSKMLSGIILFAVLMLLVCQPGVALELKLGHYANADHAGNDAAKMFAEGVAQRTNGEITVEIYPNNELGNPPEVLEQNVLGVIDMSLPTQGQLAKYSQKFGCVMLPFAYENYDHAYKVLDGPFMKWAEKDLEDAGLIFLSNWEWGFRNLTNSVRPINTPDDVKGLKVRTPPELPNQAAMEALGATVQTIQFSELPMALKQGVVDGQENPISVIYAFKIYETQKYLAMTGHTYNSMVHVMSKKTWDKLTPEQQQIIKEESKKAGDFMRKTLRDAESEQIKKLEELGMEVTWPNVADFKAKMGPAYDRMKASVGAENLDAFLKMLEEAK</sequence>
<evidence type="ECO:0000313" key="5">
    <source>
        <dbReference type="EMBL" id="GAK60606.1"/>
    </source>
</evidence>
<dbReference type="InterPro" id="IPR038404">
    <property type="entry name" value="TRAP_DctP_sf"/>
</dbReference>
<keyword evidence="6" id="KW-1185">Reference proteome</keyword>
<dbReference type="NCBIfam" id="NF037995">
    <property type="entry name" value="TRAP_S1"/>
    <property type="match status" value="1"/>
</dbReference>
<dbReference type="PIRSF" id="PIRSF006470">
    <property type="entry name" value="DctB"/>
    <property type="match status" value="1"/>
</dbReference>
<evidence type="ECO:0000256" key="2">
    <source>
        <dbReference type="ARBA" id="ARBA00009023"/>
    </source>
</evidence>
<dbReference type="EMBL" id="DF820474">
    <property type="protein sequence ID" value="GAK60606.1"/>
    <property type="molecule type" value="Genomic_DNA"/>
</dbReference>
<reference evidence="5" key="1">
    <citation type="journal article" date="2015" name="PeerJ">
        <title>First genomic representation of candidate bacterial phylum KSB3 points to enhanced environmental sensing as a trigger of wastewater bulking.</title>
        <authorList>
            <person name="Sekiguchi Y."/>
            <person name="Ohashi A."/>
            <person name="Parks D.H."/>
            <person name="Yamauchi T."/>
            <person name="Tyson G.W."/>
            <person name="Hugenholtz P."/>
        </authorList>
    </citation>
    <scope>NUCLEOTIDE SEQUENCE [LARGE SCALE GENOMIC DNA]</scope>
</reference>
<dbReference type="STRING" id="1499967.U27_00503"/>
<dbReference type="CDD" id="cd13603">
    <property type="entry name" value="PBP2_TRAP_Siap_TeaA_like"/>
    <property type="match status" value="1"/>
</dbReference>
<proteinExistence type="inferred from homology"/>
<dbReference type="HOGENOM" id="CLU_036176_1_3_0"/>
<dbReference type="Gene3D" id="3.40.190.170">
    <property type="entry name" value="Bacterial extracellular solute-binding protein, family 7"/>
    <property type="match status" value="1"/>
</dbReference>
<comment type="similarity">
    <text evidence="2">Belongs to the bacterial solute-binding protein 7 family.</text>
</comment>
<accession>A0A081C7Q1</accession>
<dbReference type="Pfam" id="PF03480">
    <property type="entry name" value="DctP"/>
    <property type="match status" value="1"/>
</dbReference>
<evidence type="ECO:0000313" key="6">
    <source>
        <dbReference type="Proteomes" id="UP000030661"/>
    </source>
</evidence>
<evidence type="ECO:0000256" key="3">
    <source>
        <dbReference type="ARBA" id="ARBA00022448"/>
    </source>
</evidence>
<gene>
    <name evidence="5" type="ORF">U27_00503</name>
</gene>
<dbReference type="AlphaFoldDB" id="A0A081C7Q1"/>
<name>A0A081C7Q1_VECG1</name>
<evidence type="ECO:0000256" key="1">
    <source>
        <dbReference type="ARBA" id="ARBA00004196"/>
    </source>
</evidence>
<dbReference type="InterPro" id="IPR004682">
    <property type="entry name" value="TRAP_DctP"/>
</dbReference>
<protein>
    <submittedName>
        <fullName evidence="5">TRAP dicarboxylate transporter, DctP subunit</fullName>
    </submittedName>
</protein>
<dbReference type="InterPro" id="IPR018389">
    <property type="entry name" value="DctP_fam"/>
</dbReference>
<evidence type="ECO:0000256" key="4">
    <source>
        <dbReference type="ARBA" id="ARBA00022729"/>
    </source>
</evidence>
<dbReference type="Proteomes" id="UP000030661">
    <property type="component" value="Unassembled WGS sequence"/>
</dbReference>
<dbReference type="eggNOG" id="COG1638">
    <property type="taxonomic scope" value="Bacteria"/>
</dbReference>
<keyword evidence="3" id="KW-0813">Transport</keyword>
<dbReference type="GO" id="GO:0055085">
    <property type="term" value="P:transmembrane transport"/>
    <property type="evidence" value="ECO:0007669"/>
    <property type="project" value="InterPro"/>
</dbReference>
<comment type="subcellular location">
    <subcellularLocation>
        <location evidence="1">Cell envelope</location>
    </subcellularLocation>
</comment>
<organism evidence="5">
    <name type="scientific">Vecturithrix granuli</name>
    <dbReference type="NCBI Taxonomy" id="1499967"/>
    <lineage>
        <taxon>Bacteria</taxon>
        <taxon>Candidatus Moduliflexota</taxon>
        <taxon>Candidatus Vecturitrichia</taxon>
        <taxon>Candidatus Vecturitrichales</taxon>
        <taxon>Candidatus Vecturitrichaceae</taxon>
        <taxon>Candidatus Vecturithrix</taxon>
    </lineage>
</organism>
<dbReference type="GO" id="GO:0030288">
    <property type="term" value="C:outer membrane-bounded periplasmic space"/>
    <property type="evidence" value="ECO:0007669"/>
    <property type="project" value="InterPro"/>
</dbReference>
<dbReference type="NCBIfam" id="TIGR00787">
    <property type="entry name" value="dctP"/>
    <property type="match status" value="1"/>
</dbReference>
<dbReference type="PANTHER" id="PTHR33376:SF4">
    <property type="entry name" value="SIALIC ACID-BINDING PERIPLASMIC PROTEIN SIAP"/>
    <property type="match status" value="1"/>
</dbReference>
<dbReference type="PANTHER" id="PTHR33376">
    <property type="match status" value="1"/>
</dbReference>
<keyword evidence="4" id="KW-0732">Signal</keyword>